<gene>
    <name evidence="3" type="ORF">ILYODFUR_028271</name>
</gene>
<dbReference type="Proteomes" id="UP001482620">
    <property type="component" value="Unassembled WGS sequence"/>
</dbReference>
<organism evidence="3 4">
    <name type="scientific">Ilyodon furcidens</name>
    <name type="common">goldbreast splitfin</name>
    <dbReference type="NCBI Taxonomy" id="33524"/>
    <lineage>
        <taxon>Eukaryota</taxon>
        <taxon>Metazoa</taxon>
        <taxon>Chordata</taxon>
        <taxon>Craniata</taxon>
        <taxon>Vertebrata</taxon>
        <taxon>Euteleostomi</taxon>
        <taxon>Actinopterygii</taxon>
        <taxon>Neopterygii</taxon>
        <taxon>Teleostei</taxon>
        <taxon>Neoteleostei</taxon>
        <taxon>Acanthomorphata</taxon>
        <taxon>Ovalentaria</taxon>
        <taxon>Atherinomorphae</taxon>
        <taxon>Cyprinodontiformes</taxon>
        <taxon>Goodeidae</taxon>
        <taxon>Ilyodon</taxon>
    </lineage>
</organism>
<keyword evidence="4" id="KW-1185">Reference proteome</keyword>
<reference evidence="3 4" key="1">
    <citation type="submission" date="2021-06" db="EMBL/GenBank/DDBJ databases">
        <authorList>
            <person name="Palmer J.M."/>
        </authorList>
    </citation>
    <scope>NUCLEOTIDE SEQUENCE [LARGE SCALE GENOMIC DNA]</scope>
    <source>
        <strain evidence="4">if_2019</strain>
        <tissue evidence="3">Muscle</tissue>
    </source>
</reference>
<evidence type="ECO:0000256" key="2">
    <source>
        <dbReference type="SAM" id="SignalP"/>
    </source>
</evidence>
<feature type="chain" id="PRO_5045059509" description="Secreted protein" evidence="2">
    <location>
        <begin position="35"/>
        <end position="101"/>
    </location>
</feature>
<keyword evidence="2" id="KW-0732">Signal</keyword>
<feature type="region of interest" description="Disordered" evidence="1">
    <location>
        <begin position="78"/>
        <end position="101"/>
    </location>
</feature>
<comment type="caution">
    <text evidence="3">The sequence shown here is derived from an EMBL/GenBank/DDBJ whole genome shotgun (WGS) entry which is preliminary data.</text>
</comment>
<protein>
    <recommendedName>
        <fullName evidence="5">Secreted protein</fullName>
    </recommendedName>
</protein>
<name>A0ABV0UMS2_9TELE</name>
<feature type="signal peptide" evidence="2">
    <location>
        <begin position="1"/>
        <end position="34"/>
    </location>
</feature>
<dbReference type="EMBL" id="JAHRIQ010073349">
    <property type="protein sequence ID" value="MEQ2245458.1"/>
    <property type="molecule type" value="Genomic_DNA"/>
</dbReference>
<accession>A0ABV0UMS2</accession>
<evidence type="ECO:0000256" key="1">
    <source>
        <dbReference type="SAM" id="MobiDB-lite"/>
    </source>
</evidence>
<sequence length="101" mass="11232">MLKPLRLETLFLLRNFWLRFILQINTLLCGLSMAGPQHKGHPSIYSSLQGQGGAGVYFQGSWGQRRGTPWIGLESIKGYNQSSTHPHTDSGEPHCSHGADR</sequence>
<feature type="compositionally biased region" description="Basic and acidic residues" evidence="1">
    <location>
        <begin position="86"/>
        <end position="101"/>
    </location>
</feature>
<proteinExistence type="predicted"/>
<evidence type="ECO:0000313" key="3">
    <source>
        <dbReference type="EMBL" id="MEQ2245458.1"/>
    </source>
</evidence>
<evidence type="ECO:0008006" key="5">
    <source>
        <dbReference type="Google" id="ProtNLM"/>
    </source>
</evidence>
<evidence type="ECO:0000313" key="4">
    <source>
        <dbReference type="Proteomes" id="UP001482620"/>
    </source>
</evidence>